<dbReference type="GO" id="GO:0061599">
    <property type="term" value="F:molybdopterin molybdotransferase activity"/>
    <property type="evidence" value="ECO:0007669"/>
    <property type="project" value="UniProtKB-UniRule"/>
</dbReference>
<evidence type="ECO:0000259" key="8">
    <source>
        <dbReference type="SMART" id="SM00852"/>
    </source>
</evidence>
<dbReference type="InterPro" id="IPR005110">
    <property type="entry name" value="MoeA_linker/N"/>
</dbReference>
<comment type="catalytic activity">
    <reaction evidence="6">
        <text>adenylyl-molybdopterin + molybdate = Mo-molybdopterin + AMP + H(+)</text>
        <dbReference type="Rhea" id="RHEA:35047"/>
        <dbReference type="ChEBI" id="CHEBI:15378"/>
        <dbReference type="ChEBI" id="CHEBI:36264"/>
        <dbReference type="ChEBI" id="CHEBI:62727"/>
        <dbReference type="ChEBI" id="CHEBI:71302"/>
        <dbReference type="ChEBI" id="CHEBI:456215"/>
        <dbReference type="EC" id="2.10.1.1"/>
    </reaction>
</comment>
<dbReference type="Gene3D" id="2.40.340.10">
    <property type="entry name" value="MoeA, C-terminal, domain IV"/>
    <property type="match status" value="1"/>
</dbReference>
<name>A0A652YYG0_NOCGL</name>
<sequence length="399" mass="41342">MSARSVEDHQEHVSGLLAALHTLAPTALPLTEALGSIVSADVTSPVDLPLFRNSQMDGYAVDAESVRNTPVTLAVRGVLAAGSGTPPKHLAGSAFRIMTGAPMPEGADTVIPVEDTTGDSKHAVTINRGRAAGEFVRERGSDITAGMLLVREGTRLEPRHIAALAAVGAATVITYTPPRVAVITTGAELKSAGTQLNPGEIYDSNGPALASLARANGADVVSIARSTDDPDVFRELLSYATSVADLVFTSGGVSMGDFEVVKETLQPLGAAFGHVAMQPGGPQGSAVVNEVPILSFPGNPVSTMVSFEVFARENIRRAAGLPPIASERRPLTAALRSIPGKRQFLRGRRSGDGVEPVSGTGSHLVAMMAWADVLLDIPADVTELDAGTPVSVIPLSAWN</sequence>
<dbReference type="UniPathway" id="UPA00344"/>
<dbReference type="InterPro" id="IPR036688">
    <property type="entry name" value="MoeA_C_domain_IV_sf"/>
</dbReference>
<dbReference type="InterPro" id="IPR005111">
    <property type="entry name" value="MoeA_C_domain_IV"/>
</dbReference>
<dbReference type="InterPro" id="IPR036425">
    <property type="entry name" value="MoaB/Mog-like_dom_sf"/>
</dbReference>
<comment type="caution">
    <text evidence="9">The sequence shown here is derived from an EMBL/GenBank/DDBJ whole genome shotgun (WGS) entry which is preliminary data.</text>
</comment>
<evidence type="ECO:0000256" key="1">
    <source>
        <dbReference type="ARBA" id="ARBA00002901"/>
    </source>
</evidence>
<dbReference type="Gene3D" id="2.170.190.11">
    <property type="entry name" value="Molybdopterin biosynthesis moea protein, domain 3"/>
    <property type="match status" value="1"/>
</dbReference>
<keyword evidence="5 7" id="KW-0501">Molybdenum cofactor biosynthesis</keyword>
<keyword evidence="7" id="KW-0479">Metal-binding</keyword>
<gene>
    <name evidence="9" type="ORF">FNL38_101953</name>
</gene>
<dbReference type="SUPFAM" id="SSF63867">
    <property type="entry name" value="MoeA C-terminal domain-like"/>
    <property type="match status" value="1"/>
</dbReference>
<dbReference type="NCBIfam" id="NF045515">
    <property type="entry name" value="Glp_gephyrin"/>
    <property type="match status" value="1"/>
</dbReference>
<dbReference type="Pfam" id="PF00994">
    <property type="entry name" value="MoCF_biosynth"/>
    <property type="match status" value="1"/>
</dbReference>
<accession>A0A652YYG0</accession>
<evidence type="ECO:0000256" key="6">
    <source>
        <dbReference type="ARBA" id="ARBA00047317"/>
    </source>
</evidence>
<reference evidence="9" key="1">
    <citation type="submission" date="2019-07" db="EMBL/GenBank/DDBJ databases">
        <title>Genomic Encyclopedia of Type Strains, Phase IV (KMG-IV): sequencing the most valuable type-strain genomes for metagenomic binning, comparative biology and taxonomic classification.</title>
        <authorList>
            <person name="Goeker M."/>
        </authorList>
    </citation>
    <scope>NUCLEOTIDE SEQUENCE</scope>
    <source>
        <strain evidence="9">DSM 44596</strain>
    </source>
</reference>
<organism evidence="9">
    <name type="scientific">Nocardia globerula</name>
    <dbReference type="NCBI Taxonomy" id="1818"/>
    <lineage>
        <taxon>Bacteria</taxon>
        <taxon>Bacillati</taxon>
        <taxon>Actinomycetota</taxon>
        <taxon>Actinomycetes</taxon>
        <taxon>Mycobacteriales</taxon>
        <taxon>Nocardiaceae</taxon>
        <taxon>Nocardia</taxon>
    </lineage>
</organism>
<evidence type="ECO:0000313" key="9">
    <source>
        <dbReference type="EMBL" id="TYQ08578.1"/>
    </source>
</evidence>
<dbReference type="InterPro" id="IPR036135">
    <property type="entry name" value="MoeA_linker/N_sf"/>
</dbReference>
<comment type="function">
    <text evidence="1 7">Catalyzes the insertion of molybdate into adenylated molybdopterin with the concomitant release of AMP.</text>
</comment>
<dbReference type="Pfam" id="PF03453">
    <property type="entry name" value="MoeA_N"/>
    <property type="match status" value="1"/>
</dbReference>
<dbReference type="PANTHER" id="PTHR10192">
    <property type="entry name" value="MOLYBDOPTERIN BIOSYNTHESIS PROTEIN"/>
    <property type="match status" value="1"/>
</dbReference>
<dbReference type="EC" id="2.10.1.1" evidence="7"/>
<protein>
    <recommendedName>
        <fullName evidence="7">Molybdopterin molybdenumtransferase</fullName>
        <ecNumber evidence="7">2.10.1.1</ecNumber>
    </recommendedName>
</protein>
<dbReference type="GO" id="GO:0005829">
    <property type="term" value="C:cytosol"/>
    <property type="evidence" value="ECO:0007669"/>
    <property type="project" value="TreeGrafter"/>
</dbReference>
<evidence type="ECO:0000256" key="3">
    <source>
        <dbReference type="ARBA" id="ARBA00010763"/>
    </source>
</evidence>
<dbReference type="GO" id="GO:0046872">
    <property type="term" value="F:metal ion binding"/>
    <property type="evidence" value="ECO:0007669"/>
    <property type="project" value="UniProtKB-UniRule"/>
</dbReference>
<comment type="similarity">
    <text evidence="3 7">Belongs to the MoeA family.</text>
</comment>
<dbReference type="NCBIfam" id="TIGR00177">
    <property type="entry name" value="molyb_syn"/>
    <property type="match status" value="1"/>
</dbReference>
<dbReference type="Gene3D" id="3.90.105.10">
    <property type="entry name" value="Molybdopterin biosynthesis moea protein, domain 2"/>
    <property type="match status" value="1"/>
</dbReference>
<keyword evidence="7" id="KW-0460">Magnesium</keyword>
<evidence type="ECO:0000256" key="5">
    <source>
        <dbReference type="ARBA" id="ARBA00023150"/>
    </source>
</evidence>
<keyword evidence="7" id="KW-0808">Transferase</keyword>
<dbReference type="SUPFAM" id="SSF63882">
    <property type="entry name" value="MoeA N-terminal region -like"/>
    <property type="match status" value="1"/>
</dbReference>
<dbReference type="PANTHER" id="PTHR10192:SF5">
    <property type="entry name" value="GEPHYRIN"/>
    <property type="match status" value="1"/>
</dbReference>
<dbReference type="InterPro" id="IPR001453">
    <property type="entry name" value="MoaB/Mog_dom"/>
</dbReference>
<proteinExistence type="inferred from homology"/>
<dbReference type="GO" id="GO:0006777">
    <property type="term" value="P:Mo-molybdopterin cofactor biosynthetic process"/>
    <property type="evidence" value="ECO:0007669"/>
    <property type="project" value="UniProtKB-UniRule"/>
</dbReference>
<keyword evidence="4 7" id="KW-0500">Molybdenum</keyword>
<dbReference type="Gene3D" id="3.40.980.10">
    <property type="entry name" value="MoaB/Mog-like domain"/>
    <property type="match status" value="1"/>
</dbReference>
<evidence type="ECO:0000256" key="4">
    <source>
        <dbReference type="ARBA" id="ARBA00022505"/>
    </source>
</evidence>
<feature type="domain" description="MoaB/Mog" evidence="8">
    <location>
        <begin position="181"/>
        <end position="317"/>
    </location>
</feature>
<comment type="pathway">
    <text evidence="2 7">Cofactor biosynthesis; molybdopterin biosynthesis.</text>
</comment>
<dbReference type="InterPro" id="IPR038987">
    <property type="entry name" value="MoeA-like"/>
</dbReference>
<dbReference type="SMART" id="SM00852">
    <property type="entry name" value="MoCF_biosynth"/>
    <property type="match status" value="1"/>
</dbReference>
<dbReference type="CDD" id="cd00887">
    <property type="entry name" value="MoeA"/>
    <property type="match status" value="1"/>
</dbReference>
<dbReference type="AlphaFoldDB" id="A0A652YYG0"/>
<dbReference type="EMBL" id="VNIQ01000001">
    <property type="protein sequence ID" value="TYQ08578.1"/>
    <property type="molecule type" value="Genomic_DNA"/>
</dbReference>
<evidence type="ECO:0000256" key="7">
    <source>
        <dbReference type="RuleBase" id="RU365090"/>
    </source>
</evidence>
<evidence type="ECO:0000256" key="2">
    <source>
        <dbReference type="ARBA" id="ARBA00005046"/>
    </source>
</evidence>
<dbReference type="Pfam" id="PF03454">
    <property type="entry name" value="MoeA_C"/>
    <property type="match status" value="1"/>
</dbReference>
<comment type="cofactor">
    <cofactor evidence="7">
        <name>Mg(2+)</name>
        <dbReference type="ChEBI" id="CHEBI:18420"/>
    </cofactor>
</comment>
<dbReference type="SUPFAM" id="SSF53218">
    <property type="entry name" value="Molybdenum cofactor biosynthesis proteins"/>
    <property type="match status" value="1"/>
</dbReference>